<keyword evidence="1" id="KW-1133">Transmembrane helix</keyword>
<sequence>MELRYDLLLNPIVILCTLLLIAIPLLVHYINRYLHTYGDPPWKQPQEKEEEE</sequence>
<gene>
    <name evidence="2" type="ORF">J40TS1_25920</name>
</gene>
<dbReference type="EMBL" id="BOSE01000004">
    <property type="protein sequence ID" value="GIP16950.1"/>
    <property type="molecule type" value="Genomic_DNA"/>
</dbReference>
<dbReference type="Proteomes" id="UP000683139">
    <property type="component" value="Unassembled WGS sequence"/>
</dbReference>
<name>A0A919YNW7_9BACL</name>
<protein>
    <submittedName>
        <fullName evidence="2">Uncharacterized protein</fullName>
    </submittedName>
</protein>
<keyword evidence="1" id="KW-0812">Transmembrane</keyword>
<comment type="caution">
    <text evidence="2">The sequence shown here is derived from an EMBL/GenBank/DDBJ whole genome shotgun (WGS) entry which is preliminary data.</text>
</comment>
<evidence type="ECO:0000256" key="1">
    <source>
        <dbReference type="SAM" id="Phobius"/>
    </source>
</evidence>
<evidence type="ECO:0000313" key="3">
    <source>
        <dbReference type="Proteomes" id="UP000683139"/>
    </source>
</evidence>
<organism evidence="2 3">
    <name type="scientific">Paenibacillus montaniterrae</name>
    <dbReference type="NCBI Taxonomy" id="429341"/>
    <lineage>
        <taxon>Bacteria</taxon>
        <taxon>Bacillati</taxon>
        <taxon>Bacillota</taxon>
        <taxon>Bacilli</taxon>
        <taxon>Bacillales</taxon>
        <taxon>Paenibacillaceae</taxon>
        <taxon>Paenibacillus</taxon>
    </lineage>
</organism>
<dbReference type="RefSeq" id="WP_213515691.1">
    <property type="nucleotide sequence ID" value="NZ_BOSE01000004.1"/>
</dbReference>
<evidence type="ECO:0000313" key="2">
    <source>
        <dbReference type="EMBL" id="GIP16950.1"/>
    </source>
</evidence>
<keyword evidence="1" id="KW-0472">Membrane</keyword>
<feature type="transmembrane region" description="Helical" evidence="1">
    <location>
        <begin position="7"/>
        <end position="30"/>
    </location>
</feature>
<reference evidence="2" key="1">
    <citation type="submission" date="2021-03" db="EMBL/GenBank/DDBJ databases">
        <title>Antimicrobial resistance genes in bacteria isolated from Japanese honey, and their potential for conferring macrolide and lincosamide resistance in the American foulbrood pathogen Paenibacillus larvae.</title>
        <authorList>
            <person name="Okamoto M."/>
            <person name="Kumagai M."/>
            <person name="Kanamori H."/>
            <person name="Takamatsu D."/>
        </authorList>
    </citation>
    <scope>NUCLEOTIDE SEQUENCE</scope>
    <source>
        <strain evidence="2">J40TS1</strain>
    </source>
</reference>
<accession>A0A919YNW7</accession>
<dbReference type="AlphaFoldDB" id="A0A919YNW7"/>
<proteinExistence type="predicted"/>
<keyword evidence="3" id="KW-1185">Reference proteome</keyword>